<dbReference type="AlphaFoldDB" id="A0A4Z1L028"/>
<comment type="caution">
    <text evidence="2">The sequence shown here is derived from an EMBL/GenBank/DDBJ whole genome shotgun (WGS) entry which is preliminary data.</text>
</comment>
<organism evidence="2 3">
    <name type="scientific">Botrytis porri</name>
    <dbReference type="NCBI Taxonomy" id="87229"/>
    <lineage>
        <taxon>Eukaryota</taxon>
        <taxon>Fungi</taxon>
        <taxon>Dikarya</taxon>
        <taxon>Ascomycota</taxon>
        <taxon>Pezizomycotina</taxon>
        <taxon>Leotiomycetes</taxon>
        <taxon>Helotiales</taxon>
        <taxon>Sclerotiniaceae</taxon>
        <taxon>Botrytis</taxon>
    </lineage>
</organism>
<gene>
    <name evidence="2" type="ORF">BPOR_0084g00010</name>
</gene>
<feature type="region of interest" description="Disordered" evidence="1">
    <location>
        <begin position="1"/>
        <end position="109"/>
    </location>
</feature>
<protein>
    <submittedName>
        <fullName evidence="2">Uncharacterized protein</fullName>
    </submittedName>
</protein>
<name>A0A4Z1L028_9HELO</name>
<proteinExistence type="predicted"/>
<accession>A0A4Z1L028</accession>
<evidence type="ECO:0000313" key="2">
    <source>
        <dbReference type="EMBL" id="TGO89973.1"/>
    </source>
</evidence>
<feature type="compositionally biased region" description="Low complexity" evidence="1">
    <location>
        <begin position="1"/>
        <end position="16"/>
    </location>
</feature>
<keyword evidence="3" id="KW-1185">Reference proteome</keyword>
<feature type="compositionally biased region" description="Polar residues" evidence="1">
    <location>
        <begin position="36"/>
        <end position="45"/>
    </location>
</feature>
<evidence type="ECO:0000256" key="1">
    <source>
        <dbReference type="SAM" id="MobiDB-lite"/>
    </source>
</evidence>
<dbReference type="Proteomes" id="UP000297280">
    <property type="component" value="Unassembled WGS sequence"/>
</dbReference>
<sequence>MGSDSIISIGSSPPDSNESDTTLPMISDLSPPGFNRSDTTLSRTSDLGFPDLNKSDTTQPRVSECSRPDSNRLDFTLPRMPSLNHSSRPDSNGLDFTLPGFSNLPTPNNSSTQLRNYPNPLNPNDFRAPAPNGLGPIVENHSGVLRLPITDGHTLDSGPSNPPKLILSQPCISCSLNSPQGPPCNRVQPCFKCVNSNTFCSFPARTSFVEPDLRSAAEIHLIDKIS</sequence>
<dbReference type="EMBL" id="PQXO01000084">
    <property type="protein sequence ID" value="TGO89973.1"/>
    <property type="molecule type" value="Genomic_DNA"/>
</dbReference>
<evidence type="ECO:0000313" key="3">
    <source>
        <dbReference type="Proteomes" id="UP000297280"/>
    </source>
</evidence>
<reference evidence="2 3" key="1">
    <citation type="submission" date="2017-12" db="EMBL/GenBank/DDBJ databases">
        <title>Comparative genomics of Botrytis spp.</title>
        <authorList>
            <person name="Valero-Jimenez C.A."/>
            <person name="Tapia P."/>
            <person name="Veloso J."/>
            <person name="Silva-Moreno E."/>
            <person name="Staats M."/>
            <person name="Valdes J.H."/>
            <person name="Van Kan J.A.L."/>
        </authorList>
    </citation>
    <scope>NUCLEOTIDE SEQUENCE [LARGE SCALE GENOMIC DNA]</scope>
    <source>
        <strain evidence="2 3">MUCL3349</strain>
    </source>
</reference>